<feature type="transmembrane region" description="Helical" evidence="8">
    <location>
        <begin position="282"/>
        <end position="301"/>
    </location>
</feature>
<keyword evidence="2" id="KW-1003">Cell membrane</keyword>
<feature type="transmembrane region" description="Helical" evidence="8">
    <location>
        <begin position="109"/>
        <end position="128"/>
    </location>
</feature>
<feature type="transmembrane region" description="Helical" evidence="8">
    <location>
        <begin position="163"/>
        <end position="181"/>
    </location>
</feature>
<dbReference type="GO" id="GO:0016763">
    <property type="term" value="F:pentosyltransferase activity"/>
    <property type="evidence" value="ECO:0007669"/>
    <property type="project" value="TreeGrafter"/>
</dbReference>
<dbReference type="STRING" id="1618578.UV74_C0013G0300"/>
<sequence length="485" mass="55593">MKKINKIINSTWLEFLVLSAIVAASFVVRLYKIGNPIADWHSWRQVDTASVTLNFKNTGVDLLHPRYHDLSAIQTGRFNPFGYRFVEFPIFNMYHFLGATFIGRMGFDAWGRLISILAASVSCIVMYLMGKTLLGKWEGLLASLFYALIPFNIYFTRVVLPDPLSTAFALISIWLFTIYLSEGKRWQLYFGGIYMSFALLVKPNAVFMALPILVYGLIKFRIKGVFYVRHLLTLSIVAIPILLWRAWMGKYLVGIPHFLWALNGDDIRFRPSFWRWIFSERLGVLILGVWGIVPFVFGLISSGKEKSYKYYSCIFLLGSFIYVSVFATASVRHDYYQIYIIPAVSLVLSQGVSFMWRQKDYSKLFTRGLLIFSLGVMFITSLIRVRDFYIVNHYEIVVAGEAADKLLPKEALVIAPYNGDTAFLYQTRRNGWPVVDEGIGDIIAKGADYYVSVNTGDKDSVEFKKVFKVVAETDNYLILDLHQYN</sequence>
<dbReference type="Pfam" id="PF13231">
    <property type="entry name" value="PMT_2"/>
    <property type="match status" value="1"/>
</dbReference>
<evidence type="ECO:0000256" key="2">
    <source>
        <dbReference type="ARBA" id="ARBA00022475"/>
    </source>
</evidence>
<protein>
    <recommendedName>
        <fullName evidence="9">Glycosyltransferase RgtA/B/C/D-like domain-containing protein</fullName>
    </recommendedName>
</protein>
<comment type="subcellular location">
    <subcellularLocation>
        <location evidence="1">Cell membrane</location>
        <topology evidence="1">Multi-pass membrane protein</topology>
    </subcellularLocation>
</comment>
<dbReference type="AlphaFoldDB" id="A0A0G1GE85"/>
<keyword evidence="5 8" id="KW-0812">Transmembrane</keyword>
<dbReference type="PANTHER" id="PTHR33908">
    <property type="entry name" value="MANNOSYLTRANSFERASE YKCB-RELATED"/>
    <property type="match status" value="1"/>
</dbReference>
<feature type="transmembrane region" description="Helical" evidence="8">
    <location>
        <begin position="193"/>
        <end position="218"/>
    </location>
</feature>
<name>A0A0G1GE85_9BACT</name>
<keyword evidence="3" id="KW-0328">Glycosyltransferase</keyword>
<gene>
    <name evidence="10" type="ORF">UV74_C0013G0300</name>
</gene>
<evidence type="ECO:0000256" key="1">
    <source>
        <dbReference type="ARBA" id="ARBA00004651"/>
    </source>
</evidence>
<dbReference type="InterPro" id="IPR038731">
    <property type="entry name" value="RgtA/B/C-like"/>
</dbReference>
<dbReference type="Proteomes" id="UP000034090">
    <property type="component" value="Unassembled WGS sequence"/>
</dbReference>
<feature type="transmembrane region" description="Helical" evidence="8">
    <location>
        <begin position="81"/>
        <end position="102"/>
    </location>
</feature>
<feature type="transmembrane region" description="Helical" evidence="8">
    <location>
        <begin position="12"/>
        <end position="31"/>
    </location>
</feature>
<reference evidence="10 11" key="1">
    <citation type="journal article" date="2015" name="Nature">
        <title>rRNA introns, odd ribosomes, and small enigmatic genomes across a large radiation of phyla.</title>
        <authorList>
            <person name="Brown C.T."/>
            <person name="Hug L.A."/>
            <person name="Thomas B.C."/>
            <person name="Sharon I."/>
            <person name="Castelle C.J."/>
            <person name="Singh A."/>
            <person name="Wilkins M.J."/>
            <person name="Williams K.H."/>
            <person name="Banfield J.F."/>
        </authorList>
    </citation>
    <scope>NUCLEOTIDE SEQUENCE [LARGE SCALE GENOMIC DNA]</scope>
</reference>
<feature type="transmembrane region" description="Helical" evidence="8">
    <location>
        <begin position="368"/>
        <end position="385"/>
    </location>
</feature>
<dbReference type="GO" id="GO:0005886">
    <property type="term" value="C:plasma membrane"/>
    <property type="evidence" value="ECO:0007669"/>
    <property type="project" value="UniProtKB-SubCell"/>
</dbReference>
<evidence type="ECO:0000256" key="5">
    <source>
        <dbReference type="ARBA" id="ARBA00022692"/>
    </source>
</evidence>
<feature type="transmembrane region" description="Helical" evidence="8">
    <location>
        <begin position="140"/>
        <end position="156"/>
    </location>
</feature>
<dbReference type="GO" id="GO:0009103">
    <property type="term" value="P:lipopolysaccharide biosynthetic process"/>
    <property type="evidence" value="ECO:0007669"/>
    <property type="project" value="UniProtKB-ARBA"/>
</dbReference>
<evidence type="ECO:0000256" key="7">
    <source>
        <dbReference type="ARBA" id="ARBA00023136"/>
    </source>
</evidence>
<keyword evidence="4" id="KW-0808">Transferase</keyword>
<accession>A0A0G1GE85</accession>
<evidence type="ECO:0000256" key="8">
    <source>
        <dbReference type="SAM" id="Phobius"/>
    </source>
</evidence>
<organism evidence="10 11">
    <name type="scientific">Candidatus Woesebacteria bacterium GW2011_GWB1_43_14</name>
    <dbReference type="NCBI Taxonomy" id="1618578"/>
    <lineage>
        <taxon>Bacteria</taxon>
        <taxon>Candidatus Woeseibacteriota</taxon>
    </lineage>
</organism>
<dbReference type="PANTHER" id="PTHR33908:SF11">
    <property type="entry name" value="MEMBRANE PROTEIN"/>
    <property type="match status" value="1"/>
</dbReference>
<dbReference type="InterPro" id="IPR050297">
    <property type="entry name" value="LipidA_mod_glycosyltrf_83"/>
</dbReference>
<keyword evidence="7 8" id="KW-0472">Membrane</keyword>
<feature type="domain" description="Glycosyltransferase RgtA/B/C/D-like" evidence="9">
    <location>
        <begin position="111"/>
        <end position="244"/>
    </location>
</feature>
<evidence type="ECO:0000259" key="9">
    <source>
        <dbReference type="Pfam" id="PF13231"/>
    </source>
</evidence>
<feature type="transmembrane region" description="Helical" evidence="8">
    <location>
        <begin position="308"/>
        <end position="329"/>
    </location>
</feature>
<dbReference type="EMBL" id="LCFQ01000013">
    <property type="protein sequence ID" value="KKS97178.1"/>
    <property type="molecule type" value="Genomic_DNA"/>
</dbReference>
<feature type="transmembrane region" description="Helical" evidence="8">
    <location>
        <begin position="335"/>
        <end position="356"/>
    </location>
</feature>
<evidence type="ECO:0000256" key="6">
    <source>
        <dbReference type="ARBA" id="ARBA00022989"/>
    </source>
</evidence>
<evidence type="ECO:0000313" key="10">
    <source>
        <dbReference type="EMBL" id="KKS97178.1"/>
    </source>
</evidence>
<evidence type="ECO:0000256" key="3">
    <source>
        <dbReference type="ARBA" id="ARBA00022676"/>
    </source>
</evidence>
<evidence type="ECO:0000313" key="11">
    <source>
        <dbReference type="Proteomes" id="UP000034090"/>
    </source>
</evidence>
<proteinExistence type="predicted"/>
<feature type="transmembrane region" description="Helical" evidence="8">
    <location>
        <begin position="230"/>
        <end position="247"/>
    </location>
</feature>
<comment type="caution">
    <text evidence="10">The sequence shown here is derived from an EMBL/GenBank/DDBJ whole genome shotgun (WGS) entry which is preliminary data.</text>
</comment>
<keyword evidence="6 8" id="KW-1133">Transmembrane helix</keyword>
<evidence type="ECO:0000256" key="4">
    <source>
        <dbReference type="ARBA" id="ARBA00022679"/>
    </source>
</evidence>